<keyword evidence="2" id="KW-0805">Transcription regulation</keyword>
<evidence type="ECO:0000256" key="5">
    <source>
        <dbReference type="ARBA" id="ARBA00023163"/>
    </source>
</evidence>
<dbReference type="GO" id="GO:0003677">
    <property type="term" value="F:DNA binding"/>
    <property type="evidence" value="ECO:0007669"/>
    <property type="project" value="UniProtKB-KW"/>
</dbReference>
<dbReference type="PANTHER" id="PTHR46373">
    <property type="entry name" value="PROTEIN RKD4"/>
    <property type="match status" value="1"/>
</dbReference>
<gene>
    <name evidence="8" type="ORF">LUZ63_019254</name>
</gene>
<dbReference type="InterPro" id="IPR044607">
    <property type="entry name" value="RKD-like"/>
</dbReference>
<comment type="function">
    <text evidence="1">Putative transcription factor.</text>
</comment>
<feature type="domain" description="RWP-RK" evidence="7">
    <location>
        <begin position="10"/>
        <end position="91"/>
    </location>
</feature>
<keyword evidence="5" id="KW-0804">Transcription</keyword>
<dbReference type="Proteomes" id="UP001151287">
    <property type="component" value="Unassembled WGS sequence"/>
</dbReference>
<evidence type="ECO:0000313" key="9">
    <source>
        <dbReference type="Proteomes" id="UP001151287"/>
    </source>
</evidence>
<keyword evidence="3" id="KW-0175">Coiled coil</keyword>
<dbReference type="InterPro" id="IPR003035">
    <property type="entry name" value="RWP-RK_dom"/>
</dbReference>
<evidence type="ECO:0000256" key="4">
    <source>
        <dbReference type="ARBA" id="ARBA00023125"/>
    </source>
</evidence>
<organism evidence="8 9">
    <name type="scientific">Rhynchospora breviuscula</name>
    <dbReference type="NCBI Taxonomy" id="2022672"/>
    <lineage>
        <taxon>Eukaryota</taxon>
        <taxon>Viridiplantae</taxon>
        <taxon>Streptophyta</taxon>
        <taxon>Embryophyta</taxon>
        <taxon>Tracheophyta</taxon>
        <taxon>Spermatophyta</taxon>
        <taxon>Magnoliopsida</taxon>
        <taxon>Liliopsida</taxon>
        <taxon>Poales</taxon>
        <taxon>Cyperaceae</taxon>
        <taxon>Cyperoideae</taxon>
        <taxon>Rhynchosporeae</taxon>
        <taxon>Rhynchospora</taxon>
    </lineage>
</organism>
<accession>A0A9Q0C5V7</accession>
<dbReference type="AlphaFoldDB" id="A0A9Q0C5V7"/>
<evidence type="ECO:0000256" key="1">
    <source>
        <dbReference type="ARBA" id="ARBA00004049"/>
    </source>
</evidence>
<reference evidence="8" key="1">
    <citation type="journal article" date="2022" name="Cell">
        <title>Repeat-based holocentromeres influence genome architecture and karyotype evolution.</title>
        <authorList>
            <person name="Hofstatter P.G."/>
            <person name="Thangavel G."/>
            <person name="Lux T."/>
            <person name="Neumann P."/>
            <person name="Vondrak T."/>
            <person name="Novak P."/>
            <person name="Zhang M."/>
            <person name="Costa L."/>
            <person name="Castellani M."/>
            <person name="Scott A."/>
            <person name="Toegelov H."/>
            <person name="Fuchs J."/>
            <person name="Mata-Sucre Y."/>
            <person name="Dias Y."/>
            <person name="Vanzela A.L.L."/>
            <person name="Huettel B."/>
            <person name="Almeida C.C.S."/>
            <person name="Simkova H."/>
            <person name="Souza G."/>
            <person name="Pedrosa-Harand A."/>
            <person name="Macas J."/>
            <person name="Mayer K.F.X."/>
            <person name="Houben A."/>
            <person name="Marques A."/>
        </authorList>
    </citation>
    <scope>NUCLEOTIDE SEQUENCE</scope>
    <source>
        <strain evidence="8">RhyBre1mFocal</strain>
    </source>
</reference>
<dbReference type="Pfam" id="PF02042">
    <property type="entry name" value="RWP-RK"/>
    <property type="match status" value="1"/>
</dbReference>
<keyword evidence="4" id="KW-0238">DNA-binding</keyword>
<dbReference type="GO" id="GO:0003700">
    <property type="term" value="F:DNA-binding transcription factor activity"/>
    <property type="evidence" value="ECO:0007669"/>
    <property type="project" value="InterPro"/>
</dbReference>
<keyword evidence="9" id="KW-1185">Reference proteome</keyword>
<comment type="caution">
    <text evidence="8">The sequence shown here is derived from an EMBL/GenBank/DDBJ whole genome shotgun (WGS) entry which is preliminary data.</text>
</comment>
<name>A0A9Q0C5V7_9POAL</name>
<proteinExistence type="predicted"/>
<evidence type="ECO:0000256" key="3">
    <source>
        <dbReference type="ARBA" id="ARBA00023054"/>
    </source>
</evidence>
<keyword evidence="6" id="KW-0539">Nucleus</keyword>
<evidence type="ECO:0000256" key="6">
    <source>
        <dbReference type="ARBA" id="ARBA00023242"/>
    </source>
</evidence>
<evidence type="ECO:0000313" key="8">
    <source>
        <dbReference type="EMBL" id="KAJ1687864.1"/>
    </source>
</evidence>
<sequence length="134" mass="15578">MEEAGLSLCNPMDVDPRARRFALNFDQVAQKFNVPIGKAAKEFQLSTSTLKLRCRELGFEKWPYPKLKSLRNLVNDLTEYRVRGFQNIAEEISEEIESIKENPSLGIKAETKILRQQMYELKKKKRRRIDASTS</sequence>
<evidence type="ECO:0000256" key="2">
    <source>
        <dbReference type="ARBA" id="ARBA00023015"/>
    </source>
</evidence>
<evidence type="ECO:0000259" key="7">
    <source>
        <dbReference type="PROSITE" id="PS51519"/>
    </source>
</evidence>
<dbReference type="PANTHER" id="PTHR46373:SF2">
    <property type="entry name" value="RWP-RK DOMAIN-CONTAINING PROTEIN"/>
    <property type="match status" value="1"/>
</dbReference>
<dbReference type="OrthoDB" id="6270329at2759"/>
<dbReference type="EMBL" id="JAMQYH010000005">
    <property type="protein sequence ID" value="KAJ1687864.1"/>
    <property type="molecule type" value="Genomic_DNA"/>
</dbReference>
<protein>
    <recommendedName>
        <fullName evidence="7">RWP-RK domain-containing protein</fullName>
    </recommendedName>
</protein>
<dbReference type="PROSITE" id="PS51519">
    <property type="entry name" value="RWP_RK"/>
    <property type="match status" value="1"/>
</dbReference>